<keyword evidence="1" id="KW-0472">Membrane</keyword>
<reference evidence="2 3" key="1">
    <citation type="submission" date="2023-07" db="EMBL/GenBank/DDBJ databases">
        <title>Sequencing the genomes of 1000 actinobacteria strains.</title>
        <authorList>
            <person name="Klenk H.-P."/>
        </authorList>
    </citation>
    <scope>NUCLEOTIDE SEQUENCE [LARGE SCALE GENOMIC DNA]</scope>
    <source>
        <strain evidence="2 3">DSM 44388</strain>
    </source>
</reference>
<dbReference type="Proteomes" id="UP001235712">
    <property type="component" value="Unassembled WGS sequence"/>
</dbReference>
<keyword evidence="3" id="KW-1185">Reference proteome</keyword>
<evidence type="ECO:0000256" key="1">
    <source>
        <dbReference type="SAM" id="Phobius"/>
    </source>
</evidence>
<name>A0ABT9PEG7_9ACTN</name>
<organism evidence="2 3">
    <name type="scientific">Kineosporia succinea</name>
    <dbReference type="NCBI Taxonomy" id="84632"/>
    <lineage>
        <taxon>Bacteria</taxon>
        <taxon>Bacillati</taxon>
        <taxon>Actinomycetota</taxon>
        <taxon>Actinomycetes</taxon>
        <taxon>Kineosporiales</taxon>
        <taxon>Kineosporiaceae</taxon>
        <taxon>Kineosporia</taxon>
    </lineage>
</organism>
<protein>
    <submittedName>
        <fullName evidence="2">Uncharacterized protein</fullName>
    </submittedName>
</protein>
<feature type="transmembrane region" description="Helical" evidence="1">
    <location>
        <begin position="87"/>
        <end position="106"/>
    </location>
</feature>
<gene>
    <name evidence="2" type="ORF">J2S57_006124</name>
</gene>
<feature type="transmembrane region" description="Helical" evidence="1">
    <location>
        <begin position="112"/>
        <end position="130"/>
    </location>
</feature>
<evidence type="ECO:0000313" key="2">
    <source>
        <dbReference type="EMBL" id="MDP9830375.1"/>
    </source>
</evidence>
<feature type="transmembrane region" description="Helical" evidence="1">
    <location>
        <begin position="6"/>
        <end position="30"/>
    </location>
</feature>
<evidence type="ECO:0000313" key="3">
    <source>
        <dbReference type="Proteomes" id="UP001235712"/>
    </source>
</evidence>
<sequence length="154" mass="16701">MSGMDAMGWTGAVVGFVGGLYAVAGCVLAIRDQRRLARQGVEFPQARERPSEREQRARLERALRTGADDAELLVLRRYATNLRAQRYQAMLWAALLLLQIGPFLMAPGGARAALVVVAVLLFVPGVTRVGRNLRIGTAFLRRCPSDQLGALPAG</sequence>
<comment type="caution">
    <text evidence="2">The sequence shown here is derived from an EMBL/GenBank/DDBJ whole genome shotgun (WGS) entry which is preliminary data.</text>
</comment>
<keyword evidence="1" id="KW-1133">Transmembrane helix</keyword>
<dbReference type="EMBL" id="JAUSQZ010000001">
    <property type="protein sequence ID" value="MDP9830375.1"/>
    <property type="molecule type" value="Genomic_DNA"/>
</dbReference>
<accession>A0ABT9PEG7</accession>
<keyword evidence="1" id="KW-0812">Transmembrane</keyword>
<proteinExistence type="predicted"/>